<dbReference type="AlphaFoldDB" id="A0A0M2SW66"/>
<dbReference type="RefSeq" id="WP_046524555.1">
    <property type="nucleotide sequence ID" value="NZ_LAYY01000016.1"/>
</dbReference>
<dbReference type="PATRIC" id="fig|1408103.3.peg.3317"/>
<dbReference type="EMBL" id="LAYY01000016">
    <property type="protein sequence ID" value="KKK37217.1"/>
    <property type="molecule type" value="Genomic_DNA"/>
</dbReference>
<accession>A0A0M2SW66</accession>
<proteinExistence type="predicted"/>
<dbReference type="Proteomes" id="UP000034166">
    <property type="component" value="Unassembled WGS sequence"/>
</dbReference>
<organism evidence="1 2">
    <name type="scientific">Mesobacillus campisalis</name>
    <dbReference type="NCBI Taxonomy" id="1408103"/>
    <lineage>
        <taxon>Bacteria</taxon>
        <taxon>Bacillati</taxon>
        <taxon>Bacillota</taxon>
        <taxon>Bacilli</taxon>
        <taxon>Bacillales</taxon>
        <taxon>Bacillaceae</taxon>
        <taxon>Mesobacillus</taxon>
    </lineage>
</organism>
<name>A0A0M2SW66_9BACI</name>
<gene>
    <name evidence="1" type="ORF">WQ57_14770</name>
</gene>
<reference evidence="1 2" key="1">
    <citation type="submission" date="2015-04" db="EMBL/GenBank/DDBJ databases">
        <title>Taxonomic description and genome sequence of Bacillus campisalis sp. nov., a novel member of the genus Bacillus isolated from solar saltern.</title>
        <authorList>
            <person name="Mathan Kumar R."/>
            <person name="Kaur G."/>
            <person name="Kumar A."/>
            <person name="Singh N.K."/>
            <person name="Kaur N."/>
            <person name="Kumar N."/>
            <person name="Mayilraj S."/>
        </authorList>
    </citation>
    <scope>NUCLEOTIDE SEQUENCE [LARGE SCALE GENOMIC DNA]</scope>
    <source>
        <strain evidence="1 2">SA2-6</strain>
    </source>
</reference>
<evidence type="ECO:0000313" key="2">
    <source>
        <dbReference type="Proteomes" id="UP000034166"/>
    </source>
</evidence>
<keyword evidence="2" id="KW-1185">Reference proteome</keyword>
<sequence>MIIVGGKAATFPSLLTVYGIEFLFIQAADKDLLKLNVKRVVNEPRKADQNKVNENIFAELRKLNMMLESLGKNPDSLDTKLNYMI</sequence>
<comment type="caution">
    <text evidence="1">The sequence shown here is derived from an EMBL/GenBank/DDBJ whole genome shotgun (WGS) entry which is preliminary data.</text>
</comment>
<evidence type="ECO:0000313" key="1">
    <source>
        <dbReference type="EMBL" id="KKK37217.1"/>
    </source>
</evidence>
<protein>
    <submittedName>
        <fullName evidence="1">Uncharacterized protein</fullName>
    </submittedName>
</protein>